<reference evidence="3 4" key="1">
    <citation type="submission" date="2023-01" db="EMBL/GenBank/DDBJ databases">
        <authorList>
            <person name="Kreplak J."/>
        </authorList>
    </citation>
    <scope>NUCLEOTIDE SEQUENCE [LARGE SCALE GENOMIC DNA]</scope>
</reference>
<dbReference type="GO" id="GO:0003723">
    <property type="term" value="F:RNA binding"/>
    <property type="evidence" value="ECO:0007669"/>
    <property type="project" value="UniProtKB-UniRule"/>
</dbReference>
<keyword evidence="4" id="KW-1185">Reference proteome</keyword>
<organism evidence="3 4">
    <name type="scientific">Vicia faba</name>
    <name type="common">Broad bean</name>
    <name type="synonym">Faba vulgaris</name>
    <dbReference type="NCBI Taxonomy" id="3906"/>
    <lineage>
        <taxon>Eukaryota</taxon>
        <taxon>Viridiplantae</taxon>
        <taxon>Streptophyta</taxon>
        <taxon>Embryophyta</taxon>
        <taxon>Tracheophyta</taxon>
        <taxon>Spermatophyta</taxon>
        <taxon>Magnoliopsida</taxon>
        <taxon>eudicotyledons</taxon>
        <taxon>Gunneridae</taxon>
        <taxon>Pentapetalae</taxon>
        <taxon>rosids</taxon>
        <taxon>fabids</taxon>
        <taxon>Fabales</taxon>
        <taxon>Fabaceae</taxon>
        <taxon>Papilionoideae</taxon>
        <taxon>50 kb inversion clade</taxon>
        <taxon>NPAAA clade</taxon>
        <taxon>Hologalegina</taxon>
        <taxon>IRL clade</taxon>
        <taxon>Fabeae</taxon>
        <taxon>Vicia</taxon>
    </lineage>
</organism>
<protein>
    <recommendedName>
        <fullName evidence="2">RRM domain-containing protein</fullName>
    </recommendedName>
</protein>
<sequence length="124" mass="14088">MNEEIIVQSKIISEEVLRLNNIEESMLKQISKVNWLILRDGNNIYFYAILKSKSRLRNIQNLLTQADVKHFFESICGEVQRLRLLGDYHHSTRIAFVEFTVADSAIAALSCSGVILGALPIRLA</sequence>
<feature type="domain" description="RRM" evidence="2">
    <location>
        <begin position="52"/>
        <end position="124"/>
    </location>
</feature>
<evidence type="ECO:0000313" key="3">
    <source>
        <dbReference type="EMBL" id="CAI8601813.1"/>
    </source>
</evidence>
<dbReference type="PANTHER" id="PTHR32343:SF79">
    <property type="entry name" value="CTC-INTERACTING DOMAIN PROTEIN"/>
    <property type="match status" value="1"/>
</dbReference>
<evidence type="ECO:0000313" key="4">
    <source>
        <dbReference type="Proteomes" id="UP001157006"/>
    </source>
</evidence>
<dbReference type="Gene3D" id="3.30.70.330">
    <property type="match status" value="1"/>
</dbReference>
<dbReference type="Pfam" id="PF00076">
    <property type="entry name" value="RRM_1"/>
    <property type="match status" value="1"/>
</dbReference>
<gene>
    <name evidence="3" type="ORF">VFH_III012600</name>
</gene>
<accession>A0AAV0ZY16</accession>
<dbReference type="Proteomes" id="UP001157006">
    <property type="component" value="Chromosome 3"/>
</dbReference>
<dbReference type="SUPFAM" id="SSF54928">
    <property type="entry name" value="RNA-binding domain, RBD"/>
    <property type="match status" value="1"/>
</dbReference>
<keyword evidence="1" id="KW-0694">RNA-binding</keyword>
<evidence type="ECO:0000256" key="1">
    <source>
        <dbReference type="PROSITE-ProRule" id="PRU00176"/>
    </source>
</evidence>
<name>A0AAV0ZY16_VICFA</name>
<dbReference type="EMBL" id="OX451738">
    <property type="protein sequence ID" value="CAI8601813.1"/>
    <property type="molecule type" value="Genomic_DNA"/>
</dbReference>
<proteinExistence type="predicted"/>
<dbReference type="InterPro" id="IPR012677">
    <property type="entry name" value="Nucleotide-bd_a/b_plait_sf"/>
</dbReference>
<evidence type="ECO:0000259" key="2">
    <source>
        <dbReference type="PROSITE" id="PS50102"/>
    </source>
</evidence>
<dbReference type="InterPro" id="IPR000504">
    <property type="entry name" value="RRM_dom"/>
</dbReference>
<dbReference type="AlphaFoldDB" id="A0AAV0ZY16"/>
<dbReference type="InterPro" id="IPR035979">
    <property type="entry name" value="RBD_domain_sf"/>
</dbReference>
<dbReference type="PROSITE" id="PS50102">
    <property type="entry name" value="RRM"/>
    <property type="match status" value="1"/>
</dbReference>
<dbReference type="PANTHER" id="PTHR32343">
    <property type="entry name" value="SERINE/ARGININE-RICH SPLICING FACTOR"/>
    <property type="match status" value="1"/>
</dbReference>